<reference evidence="1 2" key="1">
    <citation type="submission" date="2016-01" db="EMBL/GenBank/DDBJ databases">
        <authorList>
            <person name="Manzoor S."/>
        </authorList>
    </citation>
    <scope>NUCLEOTIDE SEQUENCE [LARGE SCALE GENOMIC DNA]</scope>
    <source>
        <strain evidence="1">Methanoculleus sp MAB1</strain>
    </source>
</reference>
<dbReference type="KEGG" id="mema:MMAB1_3103"/>
<dbReference type="PROSITE" id="PS51257">
    <property type="entry name" value="PROKAR_LIPOPROTEIN"/>
    <property type="match status" value="1"/>
</dbReference>
<accession>A0A0X3BQD0</accession>
<evidence type="ECO:0000313" key="1">
    <source>
        <dbReference type="EMBL" id="CVK34316.1"/>
    </source>
</evidence>
<evidence type="ECO:0000313" key="2">
    <source>
        <dbReference type="Proteomes" id="UP000069850"/>
    </source>
</evidence>
<name>A0A0X3BQD0_9EURY</name>
<dbReference type="EMBL" id="LT158599">
    <property type="protein sequence ID" value="CVK34316.1"/>
    <property type="molecule type" value="Genomic_DNA"/>
</dbReference>
<gene>
    <name evidence="1" type="ORF">MMAB1_3103</name>
</gene>
<dbReference type="AlphaFoldDB" id="A0A0X3BQD0"/>
<organism evidence="1 2">
    <name type="scientific">Methanoculleus bourgensis</name>
    <dbReference type="NCBI Taxonomy" id="83986"/>
    <lineage>
        <taxon>Archaea</taxon>
        <taxon>Methanobacteriati</taxon>
        <taxon>Methanobacteriota</taxon>
        <taxon>Stenosarchaea group</taxon>
        <taxon>Methanomicrobia</taxon>
        <taxon>Methanomicrobiales</taxon>
        <taxon>Methanomicrobiaceae</taxon>
        <taxon>Methanoculleus</taxon>
    </lineage>
</organism>
<protein>
    <submittedName>
        <fullName evidence="1">Uncharacterized protein</fullName>
    </submittedName>
</protein>
<dbReference type="Proteomes" id="UP000069850">
    <property type="component" value="Chromosome 1"/>
</dbReference>
<proteinExistence type="predicted"/>
<sequence>MHRRASNTPGFLNLVGPGSGIACVNEGRAGWVQLRLDPRVHSRYWTRVAIAGKAASGAAGGVQG</sequence>